<evidence type="ECO:0000256" key="1">
    <source>
        <dbReference type="ARBA" id="ARBA00004141"/>
    </source>
</evidence>
<feature type="transmembrane region" description="Helical" evidence="6">
    <location>
        <begin position="312"/>
        <end position="333"/>
    </location>
</feature>
<reference evidence="7 8" key="1">
    <citation type="submission" date="2015-12" db="EMBL/GenBank/DDBJ databases">
        <title>Genome sequence of Oceanibaculum pacificum MCCC 1A02656.</title>
        <authorList>
            <person name="Lu L."/>
            <person name="Lai Q."/>
            <person name="Shao Z."/>
            <person name="Qian P."/>
        </authorList>
    </citation>
    <scope>NUCLEOTIDE SEQUENCE [LARGE SCALE GENOMIC DNA]</scope>
    <source>
        <strain evidence="7 8">MCCC 1A02656</strain>
    </source>
</reference>
<evidence type="ECO:0000256" key="5">
    <source>
        <dbReference type="ARBA" id="ARBA00023136"/>
    </source>
</evidence>
<feature type="transmembrane region" description="Helical" evidence="6">
    <location>
        <begin position="14"/>
        <end position="34"/>
    </location>
</feature>
<comment type="subcellular location">
    <subcellularLocation>
        <location evidence="1">Membrane</location>
        <topology evidence="1">Multi-pass membrane protein</topology>
    </subcellularLocation>
</comment>
<dbReference type="CDD" id="cd13136">
    <property type="entry name" value="MATE_DinF_like"/>
    <property type="match status" value="1"/>
</dbReference>
<evidence type="ECO:0000313" key="7">
    <source>
        <dbReference type="EMBL" id="KZD08269.1"/>
    </source>
</evidence>
<evidence type="ECO:0000256" key="6">
    <source>
        <dbReference type="SAM" id="Phobius"/>
    </source>
</evidence>
<feature type="transmembrane region" description="Helical" evidence="6">
    <location>
        <begin position="411"/>
        <end position="432"/>
    </location>
</feature>
<evidence type="ECO:0000256" key="4">
    <source>
        <dbReference type="ARBA" id="ARBA00022989"/>
    </source>
</evidence>
<comment type="similarity">
    <text evidence="2">Belongs to the multi antimicrobial extrusion (MATE) (TC 2.A.66.1) family.</text>
</comment>
<dbReference type="GO" id="GO:0015297">
    <property type="term" value="F:antiporter activity"/>
    <property type="evidence" value="ECO:0007669"/>
    <property type="project" value="InterPro"/>
</dbReference>
<dbReference type="EMBL" id="LPXN01000106">
    <property type="protein sequence ID" value="KZD08269.1"/>
    <property type="molecule type" value="Genomic_DNA"/>
</dbReference>
<feature type="transmembrane region" description="Helical" evidence="6">
    <location>
        <begin position="270"/>
        <end position="291"/>
    </location>
</feature>
<evidence type="ECO:0000256" key="2">
    <source>
        <dbReference type="ARBA" id="ARBA00010199"/>
    </source>
</evidence>
<dbReference type="OrthoDB" id="9789527at2"/>
<feature type="transmembrane region" description="Helical" evidence="6">
    <location>
        <begin position="95"/>
        <end position="114"/>
    </location>
</feature>
<keyword evidence="8" id="KW-1185">Reference proteome</keyword>
<gene>
    <name evidence="7" type="ORF">AUP43_08630</name>
</gene>
<feature type="transmembrane region" description="Helical" evidence="6">
    <location>
        <begin position="353"/>
        <end position="374"/>
    </location>
</feature>
<feature type="transmembrane region" description="Helical" evidence="6">
    <location>
        <begin position="46"/>
        <end position="68"/>
    </location>
</feature>
<organism evidence="7 8">
    <name type="scientific">Oceanibaculum pacificum</name>
    <dbReference type="NCBI Taxonomy" id="580166"/>
    <lineage>
        <taxon>Bacteria</taxon>
        <taxon>Pseudomonadati</taxon>
        <taxon>Pseudomonadota</taxon>
        <taxon>Alphaproteobacteria</taxon>
        <taxon>Rhodospirillales</taxon>
        <taxon>Oceanibaculaceae</taxon>
        <taxon>Oceanibaculum</taxon>
    </lineage>
</organism>
<protein>
    <submittedName>
        <fullName evidence="7">MATE family efflux transporter</fullName>
    </submittedName>
</protein>
<feature type="transmembrane region" description="Helical" evidence="6">
    <location>
        <begin position="194"/>
        <end position="216"/>
    </location>
</feature>
<accession>A0A154W467</accession>
<dbReference type="RefSeq" id="WP_067555931.1">
    <property type="nucleotide sequence ID" value="NZ_LPXN01000106.1"/>
</dbReference>
<dbReference type="InterPro" id="IPR044644">
    <property type="entry name" value="DinF-like"/>
</dbReference>
<feature type="transmembrane region" description="Helical" evidence="6">
    <location>
        <begin position="134"/>
        <end position="157"/>
    </location>
</feature>
<feature type="transmembrane region" description="Helical" evidence="6">
    <location>
        <begin position="244"/>
        <end position="264"/>
    </location>
</feature>
<dbReference type="GO" id="GO:0042910">
    <property type="term" value="F:xenobiotic transmembrane transporter activity"/>
    <property type="evidence" value="ECO:0007669"/>
    <property type="project" value="InterPro"/>
</dbReference>
<dbReference type="PANTHER" id="PTHR42893">
    <property type="entry name" value="PROTEIN DETOXIFICATION 44, CHLOROPLASTIC-RELATED"/>
    <property type="match status" value="1"/>
</dbReference>
<name>A0A154W467_9PROT</name>
<keyword evidence="3 6" id="KW-0812">Transmembrane</keyword>
<dbReference type="PANTHER" id="PTHR42893:SF46">
    <property type="entry name" value="PROTEIN DETOXIFICATION 44, CHLOROPLASTIC"/>
    <property type="match status" value="1"/>
</dbReference>
<dbReference type="GO" id="GO:0005886">
    <property type="term" value="C:plasma membrane"/>
    <property type="evidence" value="ECO:0007669"/>
    <property type="project" value="TreeGrafter"/>
</dbReference>
<dbReference type="Proteomes" id="UP000076400">
    <property type="component" value="Unassembled WGS sequence"/>
</dbReference>
<keyword evidence="5 6" id="KW-0472">Membrane</keyword>
<evidence type="ECO:0000313" key="8">
    <source>
        <dbReference type="Proteomes" id="UP000076400"/>
    </source>
</evidence>
<comment type="caution">
    <text evidence="7">The sequence shown here is derived from an EMBL/GenBank/DDBJ whole genome shotgun (WGS) entry which is preliminary data.</text>
</comment>
<dbReference type="NCBIfam" id="TIGR00797">
    <property type="entry name" value="matE"/>
    <property type="match status" value="1"/>
</dbReference>
<dbReference type="STRING" id="580166.AUP43_08630"/>
<evidence type="ECO:0000256" key="3">
    <source>
        <dbReference type="ARBA" id="ARBA00022692"/>
    </source>
</evidence>
<dbReference type="Pfam" id="PF01554">
    <property type="entry name" value="MatE"/>
    <property type="match status" value="2"/>
</dbReference>
<dbReference type="AlphaFoldDB" id="A0A154W467"/>
<dbReference type="InterPro" id="IPR002528">
    <property type="entry name" value="MATE_fam"/>
</dbReference>
<sequence length="440" mass="46981">MPAPPISSEWNRRVWLLAGPIILSNITVPLIGVVDTAVVGHLPEPHHIGAVAVGALIFNYLFWSFGFLRMGTTGLAAQAAGAGDLEEVRSTLARAMLMAGALGLIAILLQKPILEFALWAIGGSPAVAAEAGDYFLIRIWSAPAALAKFALIGWFLALQKAKVTLLMQLAMNLVNLALDLLFVLGWGWGVEGVAVASVIAEYAGLALGLLIARRLLAEMGGDFRRARILDAAALRKMIVVNRDIFIRTLCLLTAFGYVTAKGAAMGDVTLAANAVLLQFQSIMAYALDGFAHAAEVLVGRAVGQRDRRVLRAAVRASFLWALIFAVLFSLFWVAGGPALIRLLTGIEAVRATAYALLPWAIASPLVSVWGYTYDGVFLGATRTVEVRNAMILCLALCVAAGELLIPHWGNAGLWSAFMLFMVARGATLAAYYPRIGRDLA</sequence>
<feature type="transmembrane region" description="Helical" evidence="6">
    <location>
        <begin position="386"/>
        <end position="405"/>
    </location>
</feature>
<keyword evidence="4 6" id="KW-1133">Transmembrane helix</keyword>
<proteinExistence type="inferred from homology"/>
<feature type="transmembrane region" description="Helical" evidence="6">
    <location>
        <begin position="169"/>
        <end position="188"/>
    </location>
</feature>